<dbReference type="EMBL" id="BDQI01000008">
    <property type="protein sequence ID" value="GAX52852.1"/>
    <property type="molecule type" value="Genomic_DNA"/>
</dbReference>
<sequence length="36" mass="4078">MKLAPGAYYEFPQPLYVGRVDGIWDSANGFARLTSW</sequence>
<evidence type="ECO:0000313" key="2">
    <source>
        <dbReference type="Proteomes" id="UP000217446"/>
    </source>
</evidence>
<organism evidence="1 2">
    <name type="scientific">Streptomyces olivochromogenes</name>
    <dbReference type="NCBI Taxonomy" id="1963"/>
    <lineage>
        <taxon>Bacteria</taxon>
        <taxon>Bacillati</taxon>
        <taxon>Actinomycetota</taxon>
        <taxon>Actinomycetes</taxon>
        <taxon>Kitasatosporales</taxon>
        <taxon>Streptomycetaceae</taxon>
        <taxon>Streptomyces</taxon>
    </lineage>
</organism>
<gene>
    <name evidence="1" type="ORF">SO3561_04371</name>
</gene>
<dbReference type="Proteomes" id="UP000217446">
    <property type="component" value="Unassembled WGS sequence"/>
</dbReference>
<protein>
    <submittedName>
        <fullName evidence="1">Uncharacterized protein</fullName>
    </submittedName>
</protein>
<evidence type="ECO:0000313" key="1">
    <source>
        <dbReference type="EMBL" id="GAX52852.1"/>
    </source>
</evidence>
<dbReference type="AlphaFoldDB" id="A0A250VFL8"/>
<keyword evidence="2" id="KW-1185">Reference proteome</keyword>
<proteinExistence type="predicted"/>
<reference evidence="2" key="1">
    <citation type="submission" date="2017-05" db="EMBL/GenBank/DDBJ databases">
        <title>Streptomyces olivochromogenes NBRC 3561 whole genome shotgun sequence.</title>
        <authorList>
            <person name="Dohra H."/>
            <person name="Kodani S."/>
        </authorList>
    </citation>
    <scope>NUCLEOTIDE SEQUENCE [LARGE SCALE GENOMIC DNA]</scope>
    <source>
        <strain evidence="2">NBRC 3561</strain>
    </source>
</reference>
<accession>A0A250VFL8</accession>
<comment type="caution">
    <text evidence="1">The sequence shown here is derived from an EMBL/GenBank/DDBJ whole genome shotgun (WGS) entry which is preliminary data.</text>
</comment>
<name>A0A250VFL8_STROL</name>